<feature type="transmembrane region" description="Helical" evidence="7">
    <location>
        <begin position="20"/>
        <end position="39"/>
    </location>
</feature>
<proteinExistence type="predicted"/>
<feature type="transmembrane region" description="Helical" evidence="7">
    <location>
        <begin position="45"/>
        <end position="65"/>
    </location>
</feature>
<accession>A0ABP9GRZ4</accession>
<feature type="transmembrane region" description="Helical" evidence="7">
    <location>
        <begin position="216"/>
        <end position="233"/>
    </location>
</feature>
<dbReference type="Pfam" id="PF01098">
    <property type="entry name" value="FTSW_RODA_SPOVE"/>
    <property type="match status" value="1"/>
</dbReference>
<organism evidence="8 9">
    <name type="scientific">Yinghuangia aomiensis</name>
    <dbReference type="NCBI Taxonomy" id="676205"/>
    <lineage>
        <taxon>Bacteria</taxon>
        <taxon>Bacillati</taxon>
        <taxon>Actinomycetota</taxon>
        <taxon>Actinomycetes</taxon>
        <taxon>Kitasatosporales</taxon>
        <taxon>Streptomycetaceae</taxon>
        <taxon>Yinghuangia</taxon>
    </lineage>
</organism>
<feature type="transmembrane region" description="Helical" evidence="7">
    <location>
        <begin position="421"/>
        <end position="442"/>
    </location>
</feature>
<evidence type="ECO:0000313" key="9">
    <source>
        <dbReference type="Proteomes" id="UP001500466"/>
    </source>
</evidence>
<feature type="transmembrane region" description="Helical" evidence="7">
    <location>
        <begin position="114"/>
        <end position="132"/>
    </location>
</feature>
<feature type="transmembrane region" description="Helical" evidence="7">
    <location>
        <begin position="355"/>
        <end position="376"/>
    </location>
</feature>
<gene>
    <name evidence="8" type="ORF">GCM10023205_09430</name>
</gene>
<feature type="transmembrane region" description="Helical" evidence="7">
    <location>
        <begin position="181"/>
        <end position="196"/>
    </location>
</feature>
<evidence type="ECO:0000256" key="2">
    <source>
        <dbReference type="ARBA" id="ARBA00022692"/>
    </source>
</evidence>
<name>A0ABP9GRZ4_9ACTN</name>
<feature type="transmembrane region" description="Helical" evidence="7">
    <location>
        <begin position="388"/>
        <end position="415"/>
    </location>
</feature>
<evidence type="ECO:0008006" key="10">
    <source>
        <dbReference type="Google" id="ProtNLM"/>
    </source>
</evidence>
<evidence type="ECO:0000256" key="4">
    <source>
        <dbReference type="ARBA" id="ARBA00022989"/>
    </source>
</evidence>
<evidence type="ECO:0000256" key="1">
    <source>
        <dbReference type="ARBA" id="ARBA00004141"/>
    </source>
</evidence>
<evidence type="ECO:0000256" key="7">
    <source>
        <dbReference type="SAM" id="Phobius"/>
    </source>
</evidence>
<evidence type="ECO:0000256" key="3">
    <source>
        <dbReference type="ARBA" id="ARBA00022960"/>
    </source>
</evidence>
<protein>
    <recommendedName>
        <fullName evidence="10">Cell wall polymerase</fullName>
    </recommendedName>
</protein>
<dbReference type="PANTHER" id="PTHR30474">
    <property type="entry name" value="CELL CYCLE PROTEIN"/>
    <property type="match status" value="1"/>
</dbReference>
<dbReference type="InterPro" id="IPR001182">
    <property type="entry name" value="FtsW/RodA"/>
</dbReference>
<feature type="transmembrane region" description="Helical" evidence="7">
    <location>
        <begin position="77"/>
        <end position="94"/>
    </location>
</feature>
<comment type="subcellular location">
    <subcellularLocation>
        <location evidence="1">Membrane</location>
        <topology evidence="1">Multi-pass membrane protein</topology>
    </subcellularLocation>
</comment>
<reference evidence="9" key="1">
    <citation type="journal article" date="2019" name="Int. J. Syst. Evol. Microbiol.">
        <title>The Global Catalogue of Microorganisms (GCM) 10K type strain sequencing project: providing services to taxonomists for standard genome sequencing and annotation.</title>
        <authorList>
            <consortium name="The Broad Institute Genomics Platform"/>
            <consortium name="The Broad Institute Genome Sequencing Center for Infectious Disease"/>
            <person name="Wu L."/>
            <person name="Ma J."/>
        </authorList>
    </citation>
    <scope>NUCLEOTIDE SEQUENCE [LARGE SCALE GENOMIC DNA]</scope>
    <source>
        <strain evidence="9">JCM 17986</strain>
    </source>
</reference>
<keyword evidence="5 7" id="KW-0472">Membrane</keyword>
<keyword evidence="4 7" id="KW-1133">Transmembrane helix</keyword>
<comment type="caution">
    <text evidence="8">The sequence shown here is derived from an EMBL/GenBank/DDBJ whole genome shotgun (WGS) entry which is preliminary data.</text>
</comment>
<sequence>MGRNTTITPQSAPNRRNTELMMLGFAVLVPVLAYVNIGLAGDGRLPAGLATYGLGLGALAFVAHLVVRKFAPYADPLLLPLATFLNGMGLVLIYRIGLEPTRGRSKALQTAPTQLLWSALGIILFLAIVAFLRDHRILQRYTYTAMAVALVLLVSPIPFPAVNGAKIWISLGPLSFQPGEFTKIIVTVFFAGYLMVKRDALALASRKVVGLYLPRGRDMGPILVAWLLSLLILVAERDLGTSLLFFGVFVVMLYIATERTSWLLFGLGLSAAGAGLVGSIEPHVKSRVHAWLDPLYYYDVPIDKLTVTDSDQLAQALFGYGSGGLLGKGLNQGYPGEIGFAANSDFILTSVGEELGLAGMMAIFMVYGLLIERGLRTALAARDPFGKLLAAGLSVVMALQVFVVAGGVTGLIPLTGMTMPFLAQGGSSVLTNWALVAILIVISHTARRPAAPVEAGQIAAIQNSRGGRRRRNNSDVPNQQLDPADADELAPPTPVHGSPLGDLPDAPANAASGSPDGPNGAPAPPPAGADDATQITARPPAGFAEPAPPDAMTVPGGVPGVPAPPATPPRPAAPPEQSSGSQPGHPPIGDTTGPSGPRGHSQ</sequence>
<feature type="transmembrane region" description="Helical" evidence="7">
    <location>
        <begin position="141"/>
        <end position="161"/>
    </location>
</feature>
<feature type="transmembrane region" description="Helical" evidence="7">
    <location>
        <begin position="262"/>
        <end position="280"/>
    </location>
</feature>
<keyword evidence="3" id="KW-0133">Cell shape</keyword>
<feature type="compositionally biased region" description="Pro residues" evidence="6">
    <location>
        <begin position="561"/>
        <end position="574"/>
    </location>
</feature>
<dbReference type="Proteomes" id="UP001500466">
    <property type="component" value="Unassembled WGS sequence"/>
</dbReference>
<feature type="compositionally biased region" description="Low complexity" evidence="6">
    <location>
        <begin position="510"/>
        <end position="520"/>
    </location>
</feature>
<feature type="transmembrane region" description="Helical" evidence="7">
    <location>
        <begin position="239"/>
        <end position="255"/>
    </location>
</feature>
<evidence type="ECO:0000256" key="5">
    <source>
        <dbReference type="ARBA" id="ARBA00023136"/>
    </source>
</evidence>
<evidence type="ECO:0000313" key="8">
    <source>
        <dbReference type="EMBL" id="GAA4950798.1"/>
    </source>
</evidence>
<dbReference type="PANTHER" id="PTHR30474:SF3">
    <property type="entry name" value="PEPTIDOGLYCAN GLYCOSYLTRANSFERASE RODA"/>
    <property type="match status" value="1"/>
</dbReference>
<evidence type="ECO:0000256" key="6">
    <source>
        <dbReference type="SAM" id="MobiDB-lite"/>
    </source>
</evidence>
<feature type="region of interest" description="Disordered" evidence="6">
    <location>
        <begin position="462"/>
        <end position="602"/>
    </location>
</feature>
<keyword evidence="9" id="KW-1185">Reference proteome</keyword>
<keyword evidence="2 7" id="KW-0812">Transmembrane</keyword>
<dbReference type="EMBL" id="BAABHS010000003">
    <property type="protein sequence ID" value="GAA4950798.1"/>
    <property type="molecule type" value="Genomic_DNA"/>
</dbReference>